<feature type="compositionally biased region" description="Basic and acidic residues" evidence="2">
    <location>
        <begin position="580"/>
        <end position="595"/>
    </location>
</feature>
<dbReference type="RefSeq" id="XP_049136563.1">
    <property type="nucleotide sequence ID" value="XM_049280606.1"/>
</dbReference>
<accession>A0A9Q8SCL7</accession>
<evidence type="ECO:0000313" key="3">
    <source>
        <dbReference type="EMBL" id="UQC74914.1"/>
    </source>
</evidence>
<dbReference type="EMBL" id="CP019471">
    <property type="protein sequence ID" value="UQC74914.1"/>
    <property type="molecule type" value="Genomic_DNA"/>
</dbReference>
<protein>
    <submittedName>
        <fullName evidence="3">Uncharacterized protein</fullName>
    </submittedName>
</protein>
<evidence type="ECO:0000256" key="1">
    <source>
        <dbReference type="SAM" id="Coils"/>
    </source>
</evidence>
<evidence type="ECO:0000256" key="2">
    <source>
        <dbReference type="SAM" id="MobiDB-lite"/>
    </source>
</evidence>
<dbReference type="Proteomes" id="UP000830671">
    <property type="component" value="Chromosome 1"/>
</dbReference>
<feature type="coiled-coil region" evidence="1">
    <location>
        <begin position="115"/>
        <end position="149"/>
    </location>
</feature>
<feature type="compositionally biased region" description="Low complexity" evidence="2">
    <location>
        <begin position="77"/>
        <end position="86"/>
    </location>
</feature>
<feature type="compositionally biased region" description="Basic and acidic residues" evidence="2">
    <location>
        <begin position="646"/>
        <end position="657"/>
    </location>
</feature>
<dbReference type="AlphaFoldDB" id="A0A9Q8SCL7"/>
<feature type="region of interest" description="Disordered" evidence="2">
    <location>
        <begin position="28"/>
        <end position="89"/>
    </location>
</feature>
<organism evidence="3 4">
    <name type="scientific">Colletotrichum lupini</name>
    <dbReference type="NCBI Taxonomy" id="145971"/>
    <lineage>
        <taxon>Eukaryota</taxon>
        <taxon>Fungi</taxon>
        <taxon>Dikarya</taxon>
        <taxon>Ascomycota</taxon>
        <taxon>Pezizomycotina</taxon>
        <taxon>Sordariomycetes</taxon>
        <taxon>Hypocreomycetidae</taxon>
        <taxon>Glomerellales</taxon>
        <taxon>Glomerellaceae</taxon>
        <taxon>Colletotrichum</taxon>
        <taxon>Colletotrichum acutatum species complex</taxon>
    </lineage>
</organism>
<evidence type="ECO:0000313" key="4">
    <source>
        <dbReference type="Proteomes" id="UP000830671"/>
    </source>
</evidence>
<keyword evidence="1" id="KW-0175">Coiled coil</keyword>
<feature type="compositionally biased region" description="Polar residues" evidence="2">
    <location>
        <begin position="67"/>
        <end position="76"/>
    </location>
</feature>
<feature type="compositionally biased region" description="Low complexity" evidence="2">
    <location>
        <begin position="28"/>
        <end position="37"/>
    </location>
</feature>
<feature type="region of interest" description="Disordered" evidence="2">
    <location>
        <begin position="517"/>
        <end position="617"/>
    </location>
</feature>
<keyword evidence="4" id="KW-1185">Reference proteome</keyword>
<dbReference type="PANTHER" id="PTHR42041:SF1">
    <property type="entry name" value="DNA ENDONUCLEASE ACTIVATOR CTP1 C-TERMINAL DOMAIN-CONTAINING PROTEIN"/>
    <property type="match status" value="1"/>
</dbReference>
<feature type="compositionally biased region" description="Basic and acidic residues" evidence="2">
    <location>
        <begin position="463"/>
        <end position="472"/>
    </location>
</feature>
<dbReference type="KEGG" id="clup:CLUP02_01566"/>
<feature type="region of interest" description="Disordered" evidence="2">
    <location>
        <begin position="454"/>
        <end position="501"/>
    </location>
</feature>
<sequence length="670" mass="74614">MIHTTSLKGFFSTPNAIIVILARRDTCKTSSSTTPSKNAITAMADSAEPPSSPGCPLSPMTPDRANKAQQARNLFTSPRSSPGGRDSSVHEKISQFNNLAMQSKTLERKTADAALKRAMLGREEAETELRRYKDESKVLRVQLEKGKEREQRVSERLETVMEQYGRAKETYAHTKAAWEKEIKLARKKTFKNESQIIKLQEELKASREGWRLASDNLDAEKLRNKAREEEAFQARYQMVGMEQELGEALERIKMLEQERDVYKTLAKEEEVARIAAEGRIPLPKTANAAPDDEFASPKKKGPRFSLSTVDIISSAASEGEIEELSLQVSWERQRADRAQELVDFLQAECELRCCPCAKSHRRRSLVSPRQSLASNRASILSPKRRLMPPAEIADASDLVLLRGGRESSPSLRASLSPPVEDAPFKKLAAHRRSKEERRSTIFCAREGIFRTVSQQEADEIEAQEERGRRVNESSEESPNEPPTPHDAPERYSRTPSLEPPDFAVLAQERMSLASLLNAPHGGAHGEVHTAPLPSIPTMPDTEERPASRSSRGPSPSPDDTLRPHTSAAFYTKTTTTTVPVRDDKPRPQPRFERARTPSGGDCQMSFDINNPAMTPTMTREEALARIRERRGRAKSIAQGTATPRKKMIEGAGERRDVSAPAGQTVPKAKA</sequence>
<dbReference type="PANTHER" id="PTHR42041">
    <property type="entry name" value="DNA ENDONUCLEASE ACTIVATOR CTP1 C-TERMINAL DOMAIN-CONTAINING PROTEIN"/>
    <property type="match status" value="1"/>
</dbReference>
<dbReference type="GeneID" id="73335616"/>
<feature type="region of interest" description="Disordered" evidence="2">
    <location>
        <begin position="629"/>
        <end position="670"/>
    </location>
</feature>
<feature type="coiled-coil region" evidence="1">
    <location>
        <begin position="238"/>
        <end position="272"/>
    </location>
</feature>
<feature type="compositionally biased region" description="Polar residues" evidence="2">
    <location>
        <begin position="606"/>
        <end position="617"/>
    </location>
</feature>
<proteinExistence type="predicted"/>
<reference evidence="3" key="1">
    <citation type="journal article" date="2021" name="Mol. Plant Microbe Interact.">
        <title>Complete Genome Sequence of the Plant-Pathogenic Fungus Colletotrichum lupini.</title>
        <authorList>
            <person name="Baroncelli R."/>
            <person name="Pensec F."/>
            <person name="Da Lio D."/>
            <person name="Boufleur T."/>
            <person name="Vicente I."/>
            <person name="Sarrocco S."/>
            <person name="Picot A."/>
            <person name="Baraldi E."/>
            <person name="Sukno S."/>
            <person name="Thon M."/>
            <person name="Le Floch G."/>
        </authorList>
    </citation>
    <scope>NUCLEOTIDE SEQUENCE</scope>
    <source>
        <strain evidence="3">IMI 504893</strain>
    </source>
</reference>
<gene>
    <name evidence="3" type="ORF">CLUP02_01566</name>
</gene>
<name>A0A9Q8SCL7_9PEZI</name>